<organism evidence="1 2">
    <name type="scientific">Botrytis fragariae</name>
    <dbReference type="NCBI Taxonomy" id="1964551"/>
    <lineage>
        <taxon>Eukaryota</taxon>
        <taxon>Fungi</taxon>
        <taxon>Dikarya</taxon>
        <taxon>Ascomycota</taxon>
        <taxon>Pezizomycotina</taxon>
        <taxon>Leotiomycetes</taxon>
        <taxon>Helotiales</taxon>
        <taxon>Sclerotiniaceae</taxon>
        <taxon>Botrytis</taxon>
    </lineage>
</organism>
<evidence type="ECO:0000313" key="2">
    <source>
        <dbReference type="Proteomes" id="UP000531561"/>
    </source>
</evidence>
<name>A0A8H6B1B2_9HELO</name>
<keyword evidence="2" id="KW-1185">Reference proteome</keyword>
<dbReference type="EMBL" id="JABFCT010000003">
    <property type="protein sequence ID" value="KAF5877369.1"/>
    <property type="molecule type" value="Genomic_DNA"/>
</dbReference>
<sequence>MISFWKNLFHRKKALGSLEAPPPYNNTNPKFSAAAETSAQWLIPSHNVKAQSSAATQTNPGTPSSTFPPIHILTTNTRPSITSQSIPQWNWNHAECRLWIFKMLTDKCGRSEQHSYELAMMWEGFGPALFMTEYSTWQKWLGPNDGISIHSVIIENLRSEGAVPSNLAIQTAMPFEFINNSRINHAVRKRIRSHVALGRNAGKKLVRPSRMKATGMKRVFTSACINLRSAQIGSGHLEQQDSEENTTYEIERQVGNIISCLPFPDHVFKDKQIIQRTFAFISSIGYPAELSKAFIKTQTSTSIFVQFMLLDEACLHCGVAVSVTALNNLILNQEDPKIAMHHLSLAFRLINEKLSGKEAVADTTIAVVLTMSHYYRLQGQFSQGLVHIQGLERMVKMRGGISNLKREQYTLAQKIFRADLEYSLHSGACTRYNVQDIESNDTFCASESRNLDFYKNKAISCALVSLPLSTDLLVLLVDTISFTLLLNDAIVGRAPPLAGHKLHNTLLLLGYRLLSMCPLGDCRPKNSLENAIHLGLASFISTFMRGLDGKVPVNPLLANLLRSSTQELSKNKYGSPEALLWLLLIGKASIFGSLDDAWLALDISQTMQVLNLQGHTDVQQKLESFPWIYALHDKEVSALLQSIEGSHSDASTT</sequence>
<dbReference type="GeneID" id="59255853"/>
<protein>
    <submittedName>
        <fullName evidence="1">Uncharacterized protein</fullName>
    </submittedName>
</protein>
<gene>
    <name evidence="1" type="ORF">Bfra_001736</name>
</gene>
<dbReference type="PANTHER" id="PTHR37540:SF9">
    <property type="entry name" value="ZN(2)-C6 FUNGAL-TYPE DOMAIN-CONTAINING PROTEIN"/>
    <property type="match status" value="1"/>
</dbReference>
<reference evidence="1 2" key="1">
    <citation type="journal article" date="2020" name="Phytopathology">
        <title>A high-quality genome resource of Botrytis fragariae, a new and rapidly spreading fungal pathogen causing strawberry gray mold in the U.S.A.</title>
        <authorList>
            <person name="Wu Y."/>
            <person name="Saski C.A."/>
            <person name="Schnabel G."/>
            <person name="Xiao S."/>
            <person name="Hu M."/>
        </authorList>
    </citation>
    <scope>NUCLEOTIDE SEQUENCE [LARGE SCALE GENOMIC DNA]</scope>
    <source>
        <strain evidence="1 2">BVB16</strain>
    </source>
</reference>
<proteinExistence type="predicted"/>
<dbReference type="Pfam" id="PF11951">
    <property type="entry name" value="Fungal_trans_2"/>
    <property type="match status" value="1"/>
</dbReference>
<dbReference type="PANTHER" id="PTHR37540">
    <property type="entry name" value="TRANSCRIPTION FACTOR (ACR-2), PUTATIVE-RELATED-RELATED"/>
    <property type="match status" value="1"/>
</dbReference>
<dbReference type="InterPro" id="IPR021858">
    <property type="entry name" value="Fun_TF"/>
</dbReference>
<dbReference type="OrthoDB" id="4158087at2759"/>
<dbReference type="AlphaFoldDB" id="A0A8H6B1B2"/>
<evidence type="ECO:0000313" key="1">
    <source>
        <dbReference type="EMBL" id="KAF5877369.1"/>
    </source>
</evidence>
<comment type="caution">
    <text evidence="1">The sequence shown here is derived from an EMBL/GenBank/DDBJ whole genome shotgun (WGS) entry which is preliminary data.</text>
</comment>
<dbReference type="Proteomes" id="UP000531561">
    <property type="component" value="Unassembled WGS sequence"/>
</dbReference>
<dbReference type="RefSeq" id="XP_037196315.1">
    <property type="nucleotide sequence ID" value="XM_037332161.1"/>
</dbReference>
<accession>A0A8H6B1B2</accession>